<dbReference type="InterPro" id="IPR018119">
    <property type="entry name" value="Strictosidine_synth_cons-reg"/>
</dbReference>
<keyword evidence="7" id="KW-1185">Reference proteome</keyword>
<dbReference type="PANTHER" id="PTHR10426:SF88">
    <property type="entry name" value="ADIPOCYTE PLASMA MEMBRANE-ASSOCIATED PROTEIN HEMOMUCIN-RELATED"/>
    <property type="match status" value="1"/>
</dbReference>
<dbReference type="Pfam" id="PF03088">
    <property type="entry name" value="Str_synth"/>
    <property type="match status" value="1"/>
</dbReference>
<dbReference type="Proteomes" id="UP000094527">
    <property type="component" value="Unassembled WGS sequence"/>
</dbReference>
<reference evidence="6 7" key="1">
    <citation type="journal article" date="2016" name="Genome Biol. Evol.">
        <title>Gene Family Evolution Reflects Adaptation to Soil Environmental Stressors in the Genome of the Collembolan Orchesella cincta.</title>
        <authorList>
            <person name="Faddeeva-Vakhrusheva A."/>
            <person name="Derks M.F."/>
            <person name="Anvar S.Y."/>
            <person name="Agamennone V."/>
            <person name="Suring W."/>
            <person name="Smit S."/>
            <person name="van Straalen N.M."/>
            <person name="Roelofs D."/>
        </authorList>
    </citation>
    <scope>NUCLEOTIDE SEQUENCE [LARGE SCALE GENOMIC DNA]</scope>
    <source>
        <tissue evidence="6">Mixed pool</tissue>
    </source>
</reference>
<evidence type="ECO:0000256" key="4">
    <source>
        <dbReference type="SAM" id="SignalP"/>
    </source>
</evidence>
<comment type="caution">
    <text evidence="6">The sequence shown here is derived from an EMBL/GenBank/DDBJ whole genome shotgun (WGS) entry which is preliminary data.</text>
</comment>
<evidence type="ECO:0000256" key="1">
    <source>
        <dbReference type="ARBA" id="ARBA00009191"/>
    </source>
</evidence>
<sequence length="407" mass="44746">MGFAYTGVKITLLVLLSIFFAPGLPPHYEFVNFSLEPPLDLTGPLAPNSILDNAKAIPLDSPIAGPESVAIRGDEVFTGLLDGSLVKINNGKVTKITTLGKECDEEAVVPCGRIAGVRFDPKGKLIVADAVNGIYRIDVDTGKVEKLVGMDAPIEGVLPRFPDDIDIDQNGNIYFSDASTIAGVDQLVLEAFAGPTGRLVKYNTKTKESTVLLSKLHFPNGVQLSHDQQSVLVTETMRARVMRYYIQGKNQGQADIFVDNLPGLPDNIRPNGRGGYFIVLASPRLPSEFSALDLAGNWPLTRRFIVRLHHFLVKTLEEVEKLLPNIVFKEWIAWIKGFGILGDLEKTPFKTIIVETDKDGKIIGSLQNEKGPITRLSEISVGKEWTYFGSPTLKQLYRIKTSDITKK</sequence>
<dbReference type="Gene3D" id="2.120.10.30">
    <property type="entry name" value="TolB, C-terminal domain"/>
    <property type="match status" value="1"/>
</dbReference>
<accession>A0A1D2MWR9</accession>
<dbReference type="OrthoDB" id="5307922at2759"/>
<keyword evidence="3" id="KW-0325">Glycoprotein</keyword>
<name>A0A1D2MWR9_ORCCI</name>
<dbReference type="GO" id="GO:0012505">
    <property type="term" value="C:endomembrane system"/>
    <property type="evidence" value="ECO:0007669"/>
    <property type="project" value="TreeGrafter"/>
</dbReference>
<proteinExistence type="inferred from homology"/>
<dbReference type="STRING" id="48709.A0A1D2MWR9"/>
<feature type="signal peptide" evidence="4">
    <location>
        <begin position="1"/>
        <end position="23"/>
    </location>
</feature>
<keyword evidence="4" id="KW-0732">Signal</keyword>
<evidence type="ECO:0000256" key="2">
    <source>
        <dbReference type="ARBA" id="ARBA00022553"/>
    </source>
</evidence>
<dbReference type="PANTHER" id="PTHR10426">
    <property type="entry name" value="STRICTOSIDINE SYNTHASE-RELATED"/>
    <property type="match status" value="1"/>
</dbReference>
<dbReference type="OMA" id="RVRIMNF"/>
<dbReference type="EMBL" id="LJIJ01000471">
    <property type="protein sequence ID" value="ODM97115.1"/>
    <property type="molecule type" value="Genomic_DNA"/>
</dbReference>
<evidence type="ECO:0000313" key="7">
    <source>
        <dbReference type="Proteomes" id="UP000094527"/>
    </source>
</evidence>
<feature type="chain" id="PRO_5008904664" evidence="4">
    <location>
        <begin position="24"/>
        <end position="407"/>
    </location>
</feature>
<dbReference type="Pfam" id="PF20067">
    <property type="entry name" value="SSL_N"/>
    <property type="match status" value="1"/>
</dbReference>
<dbReference type="SUPFAM" id="SSF63829">
    <property type="entry name" value="Calcium-dependent phosphotriesterase"/>
    <property type="match status" value="1"/>
</dbReference>
<protein>
    <submittedName>
        <fullName evidence="6">Adipocyte plasma membrane-associated protein</fullName>
    </submittedName>
</protein>
<comment type="similarity">
    <text evidence="1">Belongs to the strictosidine synthase family.</text>
</comment>
<evidence type="ECO:0000259" key="5">
    <source>
        <dbReference type="Pfam" id="PF03088"/>
    </source>
</evidence>
<gene>
    <name evidence="6" type="ORF">Ocin01_09562</name>
</gene>
<feature type="domain" description="Strictosidine synthase conserved region" evidence="5">
    <location>
        <begin position="163"/>
        <end position="248"/>
    </location>
</feature>
<dbReference type="InterPro" id="IPR011042">
    <property type="entry name" value="6-blade_b-propeller_TolB-like"/>
</dbReference>
<dbReference type="AlphaFoldDB" id="A0A1D2MWR9"/>
<organism evidence="6 7">
    <name type="scientific">Orchesella cincta</name>
    <name type="common">Springtail</name>
    <name type="synonym">Podura cincta</name>
    <dbReference type="NCBI Taxonomy" id="48709"/>
    <lineage>
        <taxon>Eukaryota</taxon>
        <taxon>Metazoa</taxon>
        <taxon>Ecdysozoa</taxon>
        <taxon>Arthropoda</taxon>
        <taxon>Hexapoda</taxon>
        <taxon>Collembola</taxon>
        <taxon>Entomobryomorpha</taxon>
        <taxon>Entomobryoidea</taxon>
        <taxon>Orchesellidae</taxon>
        <taxon>Orchesellinae</taxon>
        <taxon>Orchesella</taxon>
    </lineage>
</organism>
<evidence type="ECO:0000313" key="6">
    <source>
        <dbReference type="EMBL" id="ODM97115.1"/>
    </source>
</evidence>
<evidence type="ECO:0000256" key="3">
    <source>
        <dbReference type="ARBA" id="ARBA00023180"/>
    </source>
</evidence>
<dbReference type="GO" id="GO:0016787">
    <property type="term" value="F:hydrolase activity"/>
    <property type="evidence" value="ECO:0007669"/>
    <property type="project" value="TreeGrafter"/>
</dbReference>
<keyword evidence="2" id="KW-0597">Phosphoprotein</keyword>